<keyword evidence="10" id="KW-1185">Reference proteome</keyword>
<dbReference type="PATRIC" id="fig|1678637.3.peg.1365"/>
<comment type="caution">
    <text evidence="9">The sequence shown here is derived from an EMBL/GenBank/DDBJ whole genome shotgun (WGS) entry which is preliminary data.</text>
</comment>
<keyword evidence="4" id="KW-0408">Iron</keyword>
<dbReference type="Gene3D" id="2.102.10.10">
    <property type="entry name" value="Rieske [2Fe-2S] iron-sulphur domain"/>
    <property type="match status" value="1"/>
</dbReference>
<keyword evidence="5" id="KW-0411">Iron-sulfur</keyword>
<dbReference type="NCBIfam" id="TIGR02378">
    <property type="entry name" value="nirD_assim_sml"/>
    <property type="match status" value="1"/>
</dbReference>
<accession>A0A0K9XMJ8</accession>
<dbReference type="PANTHER" id="PTHR40562:SF1">
    <property type="entry name" value="NITRITE REDUCTASE (NADH) SMALL SUBUNIT"/>
    <property type="match status" value="1"/>
</dbReference>
<reference evidence="10" key="1">
    <citation type="submission" date="2015-07" db="EMBL/GenBank/DDBJ databases">
        <title>Draft genome sequence of Streptomyces sp. CMAA 1322, a bacterium isolated from Caatinga biome, from dry forest semiarid of Brazil.</title>
        <authorList>
            <person name="Santos S.N."/>
            <person name="Gacesa R."/>
            <person name="Taketani R.G."/>
            <person name="Long P.F."/>
            <person name="Melo I.S."/>
        </authorList>
    </citation>
    <scope>NUCLEOTIDE SEQUENCE [LARGE SCALE GENOMIC DNA]</scope>
    <source>
        <strain evidence="10">CMAA 1322</strain>
    </source>
</reference>
<dbReference type="EMBL" id="LFXA01000002">
    <property type="protein sequence ID" value="KNB54311.1"/>
    <property type="molecule type" value="Genomic_DNA"/>
</dbReference>
<evidence type="ECO:0000259" key="8">
    <source>
        <dbReference type="PROSITE" id="PS51296"/>
    </source>
</evidence>
<dbReference type="PANTHER" id="PTHR40562">
    <property type="match status" value="1"/>
</dbReference>
<keyword evidence="1" id="KW-0001">2Fe-2S</keyword>
<dbReference type="InterPro" id="IPR017881">
    <property type="entry name" value="NirD"/>
</dbReference>
<dbReference type="GO" id="GO:0004497">
    <property type="term" value="F:monooxygenase activity"/>
    <property type="evidence" value="ECO:0007669"/>
    <property type="project" value="UniProtKB-ARBA"/>
</dbReference>
<dbReference type="GO" id="GO:0051537">
    <property type="term" value="F:2 iron, 2 sulfur cluster binding"/>
    <property type="evidence" value="ECO:0007669"/>
    <property type="project" value="UniProtKB-KW"/>
</dbReference>
<dbReference type="SUPFAM" id="SSF50022">
    <property type="entry name" value="ISP domain"/>
    <property type="match status" value="1"/>
</dbReference>
<evidence type="ECO:0000256" key="2">
    <source>
        <dbReference type="ARBA" id="ARBA00022723"/>
    </source>
</evidence>
<dbReference type="GO" id="GO:0046872">
    <property type="term" value="F:metal ion binding"/>
    <property type="evidence" value="ECO:0007669"/>
    <property type="project" value="UniProtKB-KW"/>
</dbReference>
<name>A0A0K9XMJ8_9ACTN</name>
<dbReference type="CDD" id="cd03529">
    <property type="entry name" value="Rieske_NirD"/>
    <property type="match status" value="1"/>
</dbReference>
<evidence type="ECO:0000256" key="4">
    <source>
        <dbReference type="ARBA" id="ARBA00023004"/>
    </source>
</evidence>
<evidence type="ECO:0000313" key="10">
    <source>
        <dbReference type="Proteomes" id="UP000037288"/>
    </source>
</evidence>
<dbReference type="Pfam" id="PF13806">
    <property type="entry name" value="Rieske_2"/>
    <property type="match status" value="1"/>
</dbReference>
<dbReference type="InterPro" id="IPR036922">
    <property type="entry name" value="Rieske_2Fe-2S_sf"/>
</dbReference>
<evidence type="ECO:0000256" key="3">
    <source>
        <dbReference type="ARBA" id="ARBA00023002"/>
    </source>
</evidence>
<dbReference type="GO" id="GO:0042128">
    <property type="term" value="P:nitrate assimilation"/>
    <property type="evidence" value="ECO:0007669"/>
    <property type="project" value="UniProtKB-KW"/>
</dbReference>
<evidence type="ECO:0000256" key="5">
    <source>
        <dbReference type="ARBA" id="ARBA00023014"/>
    </source>
</evidence>
<dbReference type="Proteomes" id="UP000037288">
    <property type="component" value="Unassembled WGS sequence"/>
</dbReference>
<proteinExistence type="predicted"/>
<keyword evidence="6" id="KW-0534">Nitrate assimilation</keyword>
<organism evidence="9 10">
    <name type="scientific">Streptomyces caatingaensis</name>
    <dbReference type="NCBI Taxonomy" id="1678637"/>
    <lineage>
        <taxon>Bacteria</taxon>
        <taxon>Bacillati</taxon>
        <taxon>Actinomycetota</taxon>
        <taxon>Actinomycetes</taxon>
        <taxon>Kitasatosporales</taxon>
        <taxon>Streptomycetaceae</taxon>
        <taxon>Streptomyces</taxon>
    </lineage>
</organism>
<dbReference type="PROSITE" id="PS51296">
    <property type="entry name" value="RIESKE"/>
    <property type="match status" value="1"/>
</dbReference>
<keyword evidence="2" id="KW-0479">Metal-binding</keyword>
<evidence type="ECO:0000313" key="9">
    <source>
        <dbReference type="EMBL" id="KNB54311.1"/>
    </source>
</evidence>
<evidence type="ECO:0000256" key="1">
    <source>
        <dbReference type="ARBA" id="ARBA00022714"/>
    </source>
</evidence>
<dbReference type="AlphaFoldDB" id="A0A0K9XMJ8"/>
<dbReference type="GO" id="GO:0016705">
    <property type="term" value="F:oxidoreductase activity, acting on paired donors, with incorporation or reduction of molecular oxygen"/>
    <property type="evidence" value="ECO:0007669"/>
    <property type="project" value="UniProtKB-ARBA"/>
</dbReference>
<dbReference type="GO" id="GO:0008942">
    <property type="term" value="F:nitrite reductase [NAD(P)H] activity"/>
    <property type="evidence" value="ECO:0007669"/>
    <property type="project" value="InterPro"/>
</dbReference>
<dbReference type="InterPro" id="IPR012748">
    <property type="entry name" value="Rieske-like_NirD"/>
</dbReference>
<evidence type="ECO:0000256" key="6">
    <source>
        <dbReference type="ARBA" id="ARBA00023063"/>
    </source>
</evidence>
<keyword evidence="3" id="KW-0560">Oxidoreductase</keyword>
<protein>
    <submittedName>
        <fullName evidence="9">Nitrite reductase</fullName>
    </submittedName>
</protein>
<gene>
    <name evidence="9" type="ORF">AC230_06280</name>
</gene>
<dbReference type="STRING" id="1678637.AC230_06280"/>
<feature type="domain" description="Rieske" evidence="8">
    <location>
        <begin position="6"/>
        <end position="104"/>
    </location>
</feature>
<evidence type="ECO:0000256" key="7">
    <source>
        <dbReference type="SAM" id="MobiDB-lite"/>
    </source>
</evidence>
<sequence>MGSGWTPVCRYDDLVPGRGAAALVDGRQVALFRDRAGTVYAVGNLDPFSGAHVISRGLLGTREGVPVVVSPMHKQAFDLRSGHCPDEPEGPDGTPARLPVWPVRLTPAPSAP</sequence>
<dbReference type="PROSITE" id="PS51300">
    <property type="entry name" value="NIRD"/>
    <property type="match status" value="1"/>
</dbReference>
<dbReference type="InterPro" id="IPR017941">
    <property type="entry name" value="Rieske_2Fe-2S"/>
</dbReference>
<feature type="region of interest" description="Disordered" evidence="7">
    <location>
        <begin position="81"/>
        <end position="112"/>
    </location>
</feature>